<feature type="domain" description="PAS" evidence="2">
    <location>
        <begin position="115"/>
        <end position="190"/>
    </location>
</feature>
<dbReference type="InterPro" id="IPR029787">
    <property type="entry name" value="Nucleotide_cyclase"/>
</dbReference>
<evidence type="ECO:0000259" key="2">
    <source>
        <dbReference type="PROSITE" id="PS50112"/>
    </source>
</evidence>
<dbReference type="GO" id="GO:0003824">
    <property type="term" value="F:catalytic activity"/>
    <property type="evidence" value="ECO:0007669"/>
    <property type="project" value="UniProtKB-ARBA"/>
</dbReference>
<keyword evidence="6" id="KW-1185">Reference proteome</keyword>
<dbReference type="Pfam" id="PF08448">
    <property type="entry name" value="PAS_4"/>
    <property type="match status" value="1"/>
</dbReference>
<dbReference type="PROSITE" id="PS50113">
    <property type="entry name" value="PAC"/>
    <property type="match status" value="2"/>
</dbReference>
<dbReference type="InterPro" id="IPR013767">
    <property type="entry name" value="PAS_fold"/>
</dbReference>
<dbReference type="PROSITE" id="PS50112">
    <property type="entry name" value="PAS"/>
    <property type="match status" value="2"/>
</dbReference>
<dbReference type="Pfam" id="PF00989">
    <property type="entry name" value="PAS"/>
    <property type="match status" value="1"/>
</dbReference>
<dbReference type="SUPFAM" id="SSF55073">
    <property type="entry name" value="Nucleotide cyclase"/>
    <property type="match status" value="1"/>
</dbReference>
<dbReference type="EMBL" id="BMXR01000002">
    <property type="protein sequence ID" value="GGX46064.1"/>
    <property type="molecule type" value="Genomic_DNA"/>
</dbReference>
<evidence type="ECO:0000313" key="6">
    <source>
        <dbReference type="Proteomes" id="UP000626148"/>
    </source>
</evidence>
<evidence type="ECO:0000259" key="3">
    <source>
        <dbReference type="PROSITE" id="PS50113"/>
    </source>
</evidence>
<gene>
    <name evidence="5" type="ORF">GCM10007392_11380</name>
</gene>
<dbReference type="InterPro" id="IPR001610">
    <property type="entry name" value="PAC"/>
</dbReference>
<evidence type="ECO:0000256" key="1">
    <source>
        <dbReference type="ARBA" id="ARBA00001946"/>
    </source>
</evidence>
<dbReference type="SMART" id="SM00091">
    <property type="entry name" value="PAS"/>
    <property type="match status" value="3"/>
</dbReference>
<evidence type="ECO:0000313" key="5">
    <source>
        <dbReference type="EMBL" id="GGX46064.1"/>
    </source>
</evidence>
<dbReference type="InterPro" id="IPR035965">
    <property type="entry name" value="PAS-like_dom_sf"/>
</dbReference>
<dbReference type="SMART" id="SM00086">
    <property type="entry name" value="PAC"/>
    <property type="match status" value="2"/>
</dbReference>
<protein>
    <recommendedName>
        <fullName evidence="7">PAS domain S-box-containing protein/diguanylate cyclase (GGDEF) domain-containing protein</fullName>
    </recommendedName>
</protein>
<dbReference type="CDD" id="cd01949">
    <property type="entry name" value="GGDEF"/>
    <property type="match status" value="1"/>
</dbReference>
<dbReference type="InterPro" id="IPR052155">
    <property type="entry name" value="Biofilm_reg_signaling"/>
</dbReference>
<dbReference type="AlphaFoldDB" id="A0A918K3E6"/>
<dbReference type="InterPro" id="IPR043128">
    <property type="entry name" value="Rev_trsase/Diguanyl_cyclase"/>
</dbReference>
<proteinExistence type="predicted"/>
<dbReference type="NCBIfam" id="TIGR00229">
    <property type="entry name" value="sensory_box"/>
    <property type="match status" value="2"/>
</dbReference>
<accession>A0A918K3E6</accession>
<dbReference type="InterPro" id="IPR000700">
    <property type="entry name" value="PAS-assoc_C"/>
</dbReference>
<dbReference type="PANTHER" id="PTHR44757">
    <property type="entry name" value="DIGUANYLATE CYCLASE DGCP"/>
    <property type="match status" value="1"/>
</dbReference>
<feature type="domain" description="PAC" evidence="3">
    <location>
        <begin position="315"/>
        <end position="367"/>
    </location>
</feature>
<dbReference type="NCBIfam" id="TIGR00254">
    <property type="entry name" value="GGDEF"/>
    <property type="match status" value="1"/>
</dbReference>
<name>A0A918K3E6_9GAMM</name>
<sequence>MREGDERSPLKAAFEQSPRPQLVCDRFGAIQAANPALAAWLCCDVQTLDDWSVDQFLPSLTPHQLSLTDGARTILTTAVTAGRDQRVQVDIQSFRLGDHDGFLIQLKTVEEEGLMQHRLYALFESSMDGIAFATIDGNFQLANQAFLDMLGRAAQDVIGRNFREFTPEEYLEEEDRRYRDQVLEDGVSEVYEKHYLREDGSLIPVSIRLALVRDADGNPEGCWSICRDSSLRNQLIESLTSSERRFRALFRNSLDAIAFWTKDHELRYANRAYLDMIGYSREELTNLTYHDLTPPGWEEVDHEITRQVEEHGYSEVFEKELLHRDGRVVPVSIRASAFRDNRGEIVGSWVIFRDISHYKTALNQLQHSQNLLQQTNRMARVGGWEFDTQQQRFAFTEETYRILAIPRAFDTSLDSIKKLFDEPSGRQLVRQVGGTLYTGQPMDLEVTLDGFDPARWLRVTAQVATDSRGRNYVVGAVQDISEFKARQRSLEIDRDTFQQMAFHDPLTGLPNRLLLEDRFRQLAFSADRSSSHIAVFVIDLDDFKVINDNSGHPAGDALLKAIAQRLRGNVRQSDTVARLGGDEFIVLASLESAEEATIVANKLIQELQAPIEWDSTRLHSRCSMGVAVYPEQGDHFDALYEAADKAMYKAKASGKNQFHSFNPKVL</sequence>
<reference evidence="5" key="2">
    <citation type="submission" date="2020-09" db="EMBL/GenBank/DDBJ databases">
        <authorList>
            <person name="Sun Q."/>
            <person name="Kim S."/>
        </authorList>
    </citation>
    <scope>NUCLEOTIDE SEQUENCE</scope>
    <source>
        <strain evidence="5">KCTC 22169</strain>
    </source>
</reference>
<dbReference type="PROSITE" id="PS50887">
    <property type="entry name" value="GGDEF"/>
    <property type="match status" value="1"/>
</dbReference>
<evidence type="ECO:0008006" key="7">
    <source>
        <dbReference type="Google" id="ProtNLM"/>
    </source>
</evidence>
<feature type="domain" description="PAS" evidence="2">
    <location>
        <begin position="242"/>
        <end position="311"/>
    </location>
</feature>
<dbReference type="InterPro" id="IPR000160">
    <property type="entry name" value="GGDEF_dom"/>
</dbReference>
<feature type="domain" description="GGDEF" evidence="4">
    <location>
        <begin position="531"/>
        <end position="663"/>
    </location>
</feature>
<dbReference type="PANTHER" id="PTHR44757:SF2">
    <property type="entry name" value="BIOFILM ARCHITECTURE MAINTENANCE PROTEIN MBAA"/>
    <property type="match status" value="1"/>
</dbReference>
<reference evidence="5" key="1">
    <citation type="journal article" date="2014" name="Int. J. Syst. Evol. Microbiol.">
        <title>Complete genome sequence of Corynebacterium casei LMG S-19264T (=DSM 44701T), isolated from a smear-ripened cheese.</title>
        <authorList>
            <consortium name="US DOE Joint Genome Institute (JGI-PGF)"/>
            <person name="Walter F."/>
            <person name="Albersmeier A."/>
            <person name="Kalinowski J."/>
            <person name="Ruckert C."/>
        </authorList>
    </citation>
    <scope>NUCLEOTIDE SEQUENCE</scope>
    <source>
        <strain evidence="5">KCTC 22169</strain>
    </source>
</reference>
<organism evidence="5 6">
    <name type="scientific">Saccharospirillum salsuginis</name>
    <dbReference type="NCBI Taxonomy" id="418750"/>
    <lineage>
        <taxon>Bacteria</taxon>
        <taxon>Pseudomonadati</taxon>
        <taxon>Pseudomonadota</taxon>
        <taxon>Gammaproteobacteria</taxon>
        <taxon>Oceanospirillales</taxon>
        <taxon>Saccharospirillaceae</taxon>
        <taxon>Saccharospirillum</taxon>
    </lineage>
</organism>
<comment type="cofactor">
    <cofactor evidence="1">
        <name>Mg(2+)</name>
        <dbReference type="ChEBI" id="CHEBI:18420"/>
    </cofactor>
</comment>
<evidence type="ECO:0000259" key="4">
    <source>
        <dbReference type="PROSITE" id="PS50887"/>
    </source>
</evidence>
<dbReference type="SUPFAM" id="SSF55785">
    <property type="entry name" value="PYP-like sensor domain (PAS domain)"/>
    <property type="match status" value="3"/>
</dbReference>
<dbReference type="InterPro" id="IPR013656">
    <property type="entry name" value="PAS_4"/>
</dbReference>
<dbReference type="CDD" id="cd00130">
    <property type="entry name" value="PAS"/>
    <property type="match status" value="2"/>
</dbReference>
<dbReference type="Pfam" id="PF13188">
    <property type="entry name" value="PAS_8"/>
    <property type="match status" value="1"/>
</dbReference>
<comment type="caution">
    <text evidence="5">The sequence shown here is derived from an EMBL/GenBank/DDBJ whole genome shotgun (WGS) entry which is preliminary data.</text>
</comment>
<dbReference type="SMART" id="SM00267">
    <property type="entry name" value="GGDEF"/>
    <property type="match status" value="1"/>
</dbReference>
<dbReference type="FunFam" id="3.30.70.270:FF:000001">
    <property type="entry name" value="Diguanylate cyclase domain protein"/>
    <property type="match status" value="1"/>
</dbReference>
<dbReference type="RefSeq" id="WP_189607517.1">
    <property type="nucleotide sequence ID" value="NZ_BMXR01000002.1"/>
</dbReference>
<dbReference type="Gene3D" id="3.30.70.270">
    <property type="match status" value="1"/>
</dbReference>
<dbReference type="Proteomes" id="UP000626148">
    <property type="component" value="Unassembled WGS sequence"/>
</dbReference>
<feature type="domain" description="PAC" evidence="3">
    <location>
        <begin position="189"/>
        <end position="241"/>
    </location>
</feature>
<dbReference type="InterPro" id="IPR000014">
    <property type="entry name" value="PAS"/>
</dbReference>
<dbReference type="Pfam" id="PF00990">
    <property type="entry name" value="GGDEF"/>
    <property type="match status" value="1"/>
</dbReference>
<dbReference type="Gene3D" id="3.30.450.20">
    <property type="entry name" value="PAS domain"/>
    <property type="match status" value="3"/>
</dbReference>
<dbReference type="GO" id="GO:0006355">
    <property type="term" value="P:regulation of DNA-templated transcription"/>
    <property type="evidence" value="ECO:0007669"/>
    <property type="project" value="InterPro"/>
</dbReference>